<dbReference type="EMBL" id="MU853226">
    <property type="protein sequence ID" value="KAK4124712.1"/>
    <property type="molecule type" value="Genomic_DNA"/>
</dbReference>
<accession>A0AAN6U1I0</accession>
<dbReference type="AlphaFoldDB" id="A0AAN6U1I0"/>
<proteinExistence type="predicted"/>
<dbReference type="GeneID" id="87832319"/>
<organism evidence="1 2">
    <name type="scientific">Parathielavia appendiculata</name>
    <dbReference type="NCBI Taxonomy" id="2587402"/>
    <lineage>
        <taxon>Eukaryota</taxon>
        <taxon>Fungi</taxon>
        <taxon>Dikarya</taxon>
        <taxon>Ascomycota</taxon>
        <taxon>Pezizomycotina</taxon>
        <taxon>Sordariomycetes</taxon>
        <taxon>Sordariomycetidae</taxon>
        <taxon>Sordariales</taxon>
        <taxon>Chaetomiaceae</taxon>
        <taxon>Parathielavia</taxon>
    </lineage>
</organism>
<name>A0AAN6U1I0_9PEZI</name>
<sequence>MAATAIEDARIREAMEYYLLNLEGYGAPKHFKAYKPKQQSTWPLGRPLPGDLVDEGKLLLFMKAKVVSRAPQKGTRLEKQRKRRLDAAVAVGQAAAAKRRRRDESETIEVATTPAAAVAATKFEEDDNEPLIAAPALELHAEARATEGAGPRAGAHVDRGAIPRGHFPPTIFYCWRGRAGGRSPACYSISTAAVAGGRLERA</sequence>
<evidence type="ECO:0000313" key="2">
    <source>
        <dbReference type="Proteomes" id="UP001302602"/>
    </source>
</evidence>
<keyword evidence="2" id="KW-1185">Reference proteome</keyword>
<reference evidence="1" key="1">
    <citation type="journal article" date="2023" name="Mol. Phylogenet. Evol.">
        <title>Genome-scale phylogeny and comparative genomics of the fungal order Sordariales.</title>
        <authorList>
            <person name="Hensen N."/>
            <person name="Bonometti L."/>
            <person name="Westerberg I."/>
            <person name="Brannstrom I.O."/>
            <person name="Guillou S."/>
            <person name="Cros-Aarteil S."/>
            <person name="Calhoun S."/>
            <person name="Haridas S."/>
            <person name="Kuo A."/>
            <person name="Mondo S."/>
            <person name="Pangilinan J."/>
            <person name="Riley R."/>
            <person name="LaButti K."/>
            <person name="Andreopoulos B."/>
            <person name="Lipzen A."/>
            <person name="Chen C."/>
            <person name="Yan M."/>
            <person name="Daum C."/>
            <person name="Ng V."/>
            <person name="Clum A."/>
            <person name="Steindorff A."/>
            <person name="Ohm R.A."/>
            <person name="Martin F."/>
            <person name="Silar P."/>
            <person name="Natvig D.O."/>
            <person name="Lalanne C."/>
            <person name="Gautier V."/>
            <person name="Ament-Velasquez S.L."/>
            <person name="Kruys A."/>
            <person name="Hutchinson M.I."/>
            <person name="Powell A.J."/>
            <person name="Barry K."/>
            <person name="Miller A.N."/>
            <person name="Grigoriev I.V."/>
            <person name="Debuchy R."/>
            <person name="Gladieux P."/>
            <person name="Hiltunen Thoren M."/>
            <person name="Johannesson H."/>
        </authorList>
    </citation>
    <scope>NUCLEOTIDE SEQUENCE</scope>
    <source>
        <strain evidence="1">CBS 731.68</strain>
    </source>
</reference>
<gene>
    <name evidence="1" type="ORF">N657DRAFT_670628</name>
</gene>
<comment type="caution">
    <text evidence="1">The sequence shown here is derived from an EMBL/GenBank/DDBJ whole genome shotgun (WGS) entry which is preliminary data.</text>
</comment>
<protein>
    <submittedName>
        <fullName evidence="1">Uncharacterized protein</fullName>
    </submittedName>
</protein>
<dbReference type="RefSeq" id="XP_062648483.1">
    <property type="nucleotide sequence ID" value="XM_062795551.1"/>
</dbReference>
<dbReference type="Proteomes" id="UP001302602">
    <property type="component" value="Unassembled WGS sequence"/>
</dbReference>
<reference evidence="1" key="2">
    <citation type="submission" date="2023-05" db="EMBL/GenBank/DDBJ databases">
        <authorList>
            <consortium name="Lawrence Berkeley National Laboratory"/>
            <person name="Steindorff A."/>
            <person name="Hensen N."/>
            <person name="Bonometti L."/>
            <person name="Westerberg I."/>
            <person name="Brannstrom I.O."/>
            <person name="Guillou S."/>
            <person name="Cros-Aarteil S."/>
            <person name="Calhoun S."/>
            <person name="Haridas S."/>
            <person name="Kuo A."/>
            <person name="Mondo S."/>
            <person name="Pangilinan J."/>
            <person name="Riley R."/>
            <person name="Labutti K."/>
            <person name="Andreopoulos B."/>
            <person name="Lipzen A."/>
            <person name="Chen C."/>
            <person name="Yanf M."/>
            <person name="Daum C."/>
            <person name="Ng V."/>
            <person name="Clum A."/>
            <person name="Ohm R."/>
            <person name="Martin F."/>
            <person name="Silar P."/>
            <person name="Natvig D."/>
            <person name="Lalanne C."/>
            <person name="Gautier V."/>
            <person name="Ament-Velasquez S.L."/>
            <person name="Kruys A."/>
            <person name="Hutchinson M.I."/>
            <person name="Powell A.J."/>
            <person name="Barry K."/>
            <person name="Miller A.N."/>
            <person name="Grigoriev I.V."/>
            <person name="Debuchy R."/>
            <person name="Gladieux P."/>
            <person name="Thoren M.H."/>
            <person name="Johannesson H."/>
        </authorList>
    </citation>
    <scope>NUCLEOTIDE SEQUENCE</scope>
    <source>
        <strain evidence="1">CBS 731.68</strain>
    </source>
</reference>
<evidence type="ECO:0000313" key="1">
    <source>
        <dbReference type="EMBL" id="KAK4124712.1"/>
    </source>
</evidence>